<dbReference type="AlphaFoldDB" id="F1YG33"/>
<keyword evidence="2" id="KW-1185">Reference proteome</keyword>
<dbReference type="STRING" id="644548.SCNU_04841"/>
<protein>
    <recommendedName>
        <fullName evidence="3">DNA-binding protein</fullName>
    </recommendedName>
</protein>
<gene>
    <name evidence="1" type="ORF">SCNU_04841</name>
</gene>
<accession>F1YG33</accession>
<evidence type="ECO:0008006" key="3">
    <source>
        <dbReference type="Google" id="ProtNLM"/>
    </source>
</evidence>
<reference evidence="1 2" key="1">
    <citation type="journal article" date="2011" name="J. Bacteriol.">
        <title>Draft Genome Sequence of Gordonia neofelifaecis NRRL B-59395, a Cholesterol-Degrading Actinomycete.</title>
        <authorList>
            <person name="Ge F."/>
            <person name="Li W."/>
            <person name="Chen G."/>
            <person name="Liu Y."/>
            <person name="Zhang G."/>
            <person name="Yong B."/>
            <person name="Wang Q."/>
            <person name="Wang N."/>
            <person name="Huang Z."/>
            <person name="Li W."/>
            <person name="Wang J."/>
            <person name="Wu C."/>
            <person name="Xie Q."/>
            <person name="Liu G."/>
        </authorList>
    </citation>
    <scope>NUCLEOTIDE SEQUENCE [LARGE SCALE GENOMIC DNA]</scope>
    <source>
        <strain evidence="1 2">NRRL B-59395</strain>
    </source>
</reference>
<comment type="caution">
    <text evidence="1">The sequence shown here is derived from an EMBL/GenBank/DDBJ whole genome shotgun (WGS) entry which is preliminary data.</text>
</comment>
<dbReference type="eggNOG" id="COG2522">
    <property type="taxonomic scope" value="Bacteria"/>
</dbReference>
<proteinExistence type="predicted"/>
<evidence type="ECO:0000313" key="2">
    <source>
        <dbReference type="Proteomes" id="UP000035065"/>
    </source>
</evidence>
<organism evidence="1 2">
    <name type="scientific">Gordonia neofelifaecis NRRL B-59395</name>
    <dbReference type="NCBI Taxonomy" id="644548"/>
    <lineage>
        <taxon>Bacteria</taxon>
        <taxon>Bacillati</taxon>
        <taxon>Actinomycetota</taxon>
        <taxon>Actinomycetes</taxon>
        <taxon>Mycobacteriales</taxon>
        <taxon>Gordoniaceae</taxon>
        <taxon>Gordonia</taxon>
    </lineage>
</organism>
<dbReference type="OrthoDB" id="5184241at2"/>
<dbReference type="EMBL" id="AEUD01000003">
    <property type="protein sequence ID" value="EGD56156.1"/>
    <property type="molecule type" value="Genomic_DNA"/>
</dbReference>
<name>F1YG33_9ACTN</name>
<dbReference type="Proteomes" id="UP000035065">
    <property type="component" value="Unassembled WGS sequence"/>
</dbReference>
<evidence type="ECO:0000313" key="1">
    <source>
        <dbReference type="EMBL" id="EGD56156.1"/>
    </source>
</evidence>
<sequence length="195" mass="21023">MFVLTADQRGSRTDRDRVPEILARGRMPGMLRAFERTAGDEVQAVFDGAEQVASTALDLADSGSWSVGIGVGAVEDPLPDQTRAGRGEAFVSARDAVESAKRNRWHLSVFGESEWCGHAQTAAWLLLDLLADRSDAGREAVRLVAEGMTQSAAAGLLNISPQAMSLRVRHARWDVQQPAEDLLVRLLRCADGGIA</sequence>
<dbReference type="RefSeq" id="WP_009678233.1">
    <property type="nucleotide sequence ID" value="NZ_AEUD01000003.1"/>
</dbReference>